<evidence type="ECO:0000256" key="2">
    <source>
        <dbReference type="SAM" id="MobiDB-lite"/>
    </source>
</evidence>
<accession>A0AAW1C5D5</accession>
<dbReference type="EMBL" id="JAOTOJ010000001">
    <property type="protein sequence ID" value="KAK9409614.1"/>
    <property type="molecule type" value="Genomic_DNA"/>
</dbReference>
<evidence type="ECO:0000313" key="4">
    <source>
        <dbReference type="Proteomes" id="UP001474421"/>
    </source>
</evidence>
<dbReference type="InterPro" id="IPR026175">
    <property type="entry name" value="MIPOL1"/>
</dbReference>
<feature type="region of interest" description="Disordered" evidence="2">
    <location>
        <begin position="1"/>
        <end position="20"/>
    </location>
</feature>
<evidence type="ECO:0000313" key="3">
    <source>
        <dbReference type="EMBL" id="KAK9409614.1"/>
    </source>
</evidence>
<protein>
    <submittedName>
        <fullName evidence="3">Mirror-image polydactyly 1 protein</fullName>
    </submittedName>
</protein>
<keyword evidence="1" id="KW-0175">Coiled coil</keyword>
<sequence length="473" mass="53949">MTPEVDGLSEPIDYEPAGEQEGISPSFCCARLGQFQAKPTGTFNMEQNSEQKKDVSFSGCLSFPNSPARLQPTRHSAIWTNKEIVNFSDQPITNLNVIQTEYAKTLHLKNIAAPDNDERISTSTEKQEEKVNSTTAKLDKEKNIAFLLNELDVLRANNKKLQDQLCEKDKELKALKLDLELHKSVAEAKIAETAAAVVEEIHSAQHEHDEAIMARLKLASEERNDACKQVRLLEQPLETLENINPEENDMTLQELLNRINNADTSMAIWKTGAIIVDRIYRTQKQKKKITAEEINALIEERDAALVQCKRLEQELHHMKEQNQTSANNPRHLTAKNNQERALKEKLLAMQQERETAIHQYKCLEEELQTLRIYYSLHQALSQEANLKDQFNSTLITYEKALKNKDDIVSMLLLQNEELVTQLQQMAAEKTSIELKFQQASDALQETTEKLQKLQRLVDVLRKKIGAGSIRMVI</sequence>
<feature type="coiled-coil region" evidence="1">
    <location>
        <begin position="137"/>
        <end position="164"/>
    </location>
</feature>
<keyword evidence="4" id="KW-1185">Reference proteome</keyword>
<dbReference type="Proteomes" id="UP001474421">
    <property type="component" value="Unassembled WGS sequence"/>
</dbReference>
<evidence type="ECO:0000256" key="1">
    <source>
        <dbReference type="SAM" id="Coils"/>
    </source>
</evidence>
<organism evidence="3 4">
    <name type="scientific">Crotalus adamanteus</name>
    <name type="common">Eastern diamondback rattlesnake</name>
    <dbReference type="NCBI Taxonomy" id="8729"/>
    <lineage>
        <taxon>Eukaryota</taxon>
        <taxon>Metazoa</taxon>
        <taxon>Chordata</taxon>
        <taxon>Craniata</taxon>
        <taxon>Vertebrata</taxon>
        <taxon>Euteleostomi</taxon>
        <taxon>Lepidosauria</taxon>
        <taxon>Squamata</taxon>
        <taxon>Bifurcata</taxon>
        <taxon>Unidentata</taxon>
        <taxon>Episquamata</taxon>
        <taxon>Toxicofera</taxon>
        <taxon>Serpentes</taxon>
        <taxon>Colubroidea</taxon>
        <taxon>Viperidae</taxon>
        <taxon>Crotalinae</taxon>
        <taxon>Crotalus</taxon>
    </lineage>
</organism>
<comment type="caution">
    <text evidence="3">The sequence shown here is derived from an EMBL/GenBank/DDBJ whole genome shotgun (WGS) entry which is preliminary data.</text>
</comment>
<gene>
    <name evidence="3" type="ORF">NXF25_000789</name>
</gene>
<dbReference type="AlphaFoldDB" id="A0AAW1C5D5"/>
<name>A0AAW1C5D5_CROAD</name>
<dbReference type="PANTHER" id="PTHR22089:SF2">
    <property type="entry name" value="MIRROR-IMAGE POLYDACTYLY GENE 1 PROTEIN"/>
    <property type="match status" value="1"/>
</dbReference>
<dbReference type="PANTHER" id="PTHR22089">
    <property type="entry name" value="MIRROR-IMAGE POLYDACTYLY GENE 1 PROTEIN"/>
    <property type="match status" value="1"/>
</dbReference>
<reference evidence="3 4" key="1">
    <citation type="journal article" date="2024" name="Proc. Natl. Acad. Sci. U.S.A.">
        <title>The genetic regulatory architecture and epigenomic basis for age-related changes in rattlesnake venom.</title>
        <authorList>
            <person name="Hogan M.P."/>
            <person name="Holding M.L."/>
            <person name="Nystrom G.S."/>
            <person name="Colston T.J."/>
            <person name="Bartlett D.A."/>
            <person name="Mason A.J."/>
            <person name="Ellsworth S.A."/>
            <person name="Rautsaw R.M."/>
            <person name="Lawrence K.C."/>
            <person name="Strickland J.L."/>
            <person name="He B."/>
            <person name="Fraser P."/>
            <person name="Margres M.J."/>
            <person name="Gilbert D.M."/>
            <person name="Gibbs H.L."/>
            <person name="Parkinson C.L."/>
            <person name="Rokyta D.R."/>
        </authorList>
    </citation>
    <scope>NUCLEOTIDE SEQUENCE [LARGE SCALE GENOMIC DNA]</scope>
    <source>
        <strain evidence="3">DRR0105</strain>
    </source>
</reference>
<feature type="coiled-coil region" evidence="1">
    <location>
        <begin position="415"/>
        <end position="463"/>
    </location>
</feature>
<proteinExistence type="predicted"/>
<feature type="coiled-coil region" evidence="1">
    <location>
        <begin position="294"/>
        <end position="366"/>
    </location>
</feature>